<dbReference type="InterPro" id="IPR010106">
    <property type="entry name" value="RpnA"/>
</dbReference>
<dbReference type="HOGENOM" id="CLU_071023_1_1_9"/>
<evidence type="ECO:0000313" key="2">
    <source>
        <dbReference type="Proteomes" id="UP000004067"/>
    </source>
</evidence>
<keyword evidence="2" id="KW-1185">Reference proteome</keyword>
<sequence>MSIIEKEARAEYLALIQKLRLIDDTFFNVCFDNNIEGMQLLLRIFLERDDLTVKRVVTQQSADNLYGRGVRFDVLAEDSEGRLYDCEVQRANEGAIARRARYNSAMLDARELAKGAEFSELAETWVIFIVENDIYGAGHPLYHVERIIQELQKPFDDGAHILYVNGANRADTPLGRLMQDFFCEQSEQMNYKELAERADYFKAETEGVNTVCELMEKFGEKKMEEGRVEGRAEGRAEGRMESARATAAALIALGKLTIAQIAAATQLPTEEVERMAGAGGAVS</sequence>
<dbReference type="Proteomes" id="UP000004067">
    <property type="component" value="Unassembled WGS sequence"/>
</dbReference>
<dbReference type="RefSeq" id="WP_006305807.1">
    <property type="nucleotide sequence ID" value="NZ_GL892076.1"/>
</dbReference>
<dbReference type="eggNOG" id="COG5464">
    <property type="taxonomic scope" value="Bacteria"/>
</dbReference>
<organism evidence="1 2">
    <name type="scientific">Centipeda periodontii DSM 2778</name>
    <dbReference type="NCBI Taxonomy" id="888060"/>
    <lineage>
        <taxon>Bacteria</taxon>
        <taxon>Bacillati</taxon>
        <taxon>Bacillota</taxon>
        <taxon>Negativicutes</taxon>
        <taxon>Selenomonadales</taxon>
        <taxon>Selenomonadaceae</taxon>
        <taxon>Centipeda</taxon>
    </lineage>
</organism>
<accession>F5RKY8</accession>
<dbReference type="EMBL" id="AFHQ01000027">
    <property type="protein sequence ID" value="EGK60813.1"/>
    <property type="molecule type" value="Genomic_DNA"/>
</dbReference>
<dbReference type="AlphaFoldDB" id="F5RKY8"/>
<evidence type="ECO:0008006" key="3">
    <source>
        <dbReference type="Google" id="ProtNLM"/>
    </source>
</evidence>
<dbReference type="STRING" id="888060.HMPREF9081_0923"/>
<name>F5RKY8_9FIRM</name>
<comment type="caution">
    <text evidence="1">The sequence shown here is derived from an EMBL/GenBank/DDBJ whole genome shotgun (WGS) entry which is preliminary data.</text>
</comment>
<evidence type="ECO:0000313" key="1">
    <source>
        <dbReference type="EMBL" id="EGK60813.1"/>
    </source>
</evidence>
<protein>
    <recommendedName>
        <fullName evidence="3">PD-(D/E)XK nuclease family transposase</fullName>
    </recommendedName>
</protein>
<gene>
    <name evidence="1" type="ORF">HMPREF9081_0923</name>
</gene>
<reference evidence="1 2" key="1">
    <citation type="submission" date="2011-04" db="EMBL/GenBank/DDBJ databases">
        <authorList>
            <person name="Muzny D."/>
            <person name="Qin X."/>
            <person name="Deng J."/>
            <person name="Jiang H."/>
            <person name="Liu Y."/>
            <person name="Qu J."/>
            <person name="Song X.-Z."/>
            <person name="Zhang L."/>
            <person name="Thornton R."/>
            <person name="Coyle M."/>
            <person name="Francisco L."/>
            <person name="Jackson L."/>
            <person name="Javaid M."/>
            <person name="Korchina V."/>
            <person name="Kovar C."/>
            <person name="Mata R."/>
            <person name="Mathew T."/>
            <person name="Ngo R."/>
            <person name="Nguyen L."/>
            <person name="Nguyen N."/>
            <person name="Okwuonu G."/>
            <person name="Ongeri F."/>
            <person name="Pham C."/>
            <person name="Simmons D."/>
            <person name="Wilczek-Boney K."/>
            <person name="Hale W."/>
            <person name="Jakkamsetti A."/>
            <person name="Pham P."/>
            <person name="Ruth R."/>
            <person name="San Lucas F."/>
            <person name="Warren J."/>
            <person name="Zhang J."/>
            <person name="Zhao Z."/>
            <person name="Zhou C."/>
            <person name="Zhu D."/>
            <person name="Lee S."/>
            <person name="Bess C."/>
            <person name="Blankenburg K."/>
            <person name="Forbes L."/>
            <person name="Fu Q."/>
            <person name="Gubbala S."/>
            <person name="Hirani K."/>
            <person name="Jayaseelan J.C."/>
            <person name="Lara F."/>
            <person name="Munidasa M."/>
            <person name="Palculict T."/>
            <person name="Patil S."/>
            <person name="Pu L.-L."/>
            <person name="Saada N."/>
            <person name="Tang L."/>
            <person name="Weissenberger G."/>
            <person name="Zhu Y."/>
            <person name="Hemphill L."/>
            <person name="Shang Y."/>
            <person name="Youmans B."/>
            <person name="Ayvaz T."/>
            <person name="Ross M."/>
            <person name="Santibanez J."/>
            <person name="Aqrawi P."/>
            <person name="Gross S."/>
            <person name="Joshi V."/>
            <person name="Fowler G."/>
            <person name="Nazareth L."/>
            <person name="Reid J."/>
            <person name="Worley K."/>
            <person name="Petrosino J."/>
            <person name="Highlander S."/>
            <person name="Gibbs R."/>
        </authorList>
    </citation>
    <scope>NUCLEOTIDE SEQUENCE [LARGE SCALE GENOMIC DNA]</scope>
    <source>
        <strain evidence="1 2">DSM 2778</strain>
    </source>
</reference>
<proteinExistence type="predicted"/>
<dbReference type="OrthoDB" id="9811201at2"/>
<dbReference type="Pfam" id="PF12784">
    <property type="entry name" value="PDDEXK_2"/>
    <property type="match status" value="1"/>
</dbReference>
<dbReference type="NCBIfam" id="TIGR01784">
    <property type="entry name" value="T_den_put_tspse"/>
    <property type="match status" value="1"/>
</dbReference>